<dbReference type="Gene3D" id="3.40.50.1010">
    <property type="entry name" value="5'-nuclease"/>
    <property type="match status" value="1"/>
</dbReference>
<dbReference type="Proteomes" id="UP000034607">
    <property type="component" value="Unassembled WGS sequence"/>
</dbReference>
<reference evidence="2 3" key="1">
    <citation type="journal article" date="2015" name="Nature">
        <title>rRNA introns, odd ribosomes, and small enigmatic genomes across a large radiation of phyla.</title>
        <authorList>
            <person name="Brown C.T."/>
            <person name="Hug L.A."/>
            <person name="Thomas B.C."/>
            <person name="Sharon I."/>
            <person name="Castelle C.J."/>
            <person name="Singh A."/>
            <person name="Wilkins M.J."/>
            <person name="Williams K.H."/>
            <person name="Banfield J.F."/>
        </authorList>
    </citation>
    <scope>NUCLEOTIDE SEQUENCE [LARGE SCALE GENOMIC DNA]</scope>
</reference>
<evidence type="ECO:0000313" key="3">
    <source>
        <dbReference type="Proteomes" id="UP000034607"/>
    </source>
</evidence>
<dbReference type="AlphaFoldDB" id="A0A0G1RHN7"/>
<feature type="domain" description="PIN" evidence="1">
    <location>
        <begin position="7"/>
        <end position="134"/>
    </location>
</feature>
<comment type="caution">
    <text evidence="2">The sequence shown here is derived from an EMBL/GenBank/DDBJ whole genome shotgun (WGS) entry which is preliminary data.</text>
</comment>
<sequence length="153" mass="16932">MSKARGRVGVDTNVLVYAVNESSVFNSGTRKLLKKLIREKTQIIITWQNLTEFYAIVTDKKRFPRPMSPLETAKYIGSCLDGGEYGLVLPNVQTGSGFLRMIKRVKPVGQRIYDVFLAATLVSNGVERLITGNKKDFAGIAGLEAVGMDEFKV</sequence>
<name>A0A0G1RHN7_9BACT</name>
<evidence type="ECO:0000313" key="2">
    <source>
        <dbReference type="EMBL" id="KKU56641.1"/>
    </source>
</evidence>
<proteinExistence type="predicted"/>
<dbReference type="InterPro" id="IPR002716">
    <property type="entry name" value="PIN_dom"/>
</dbReference>
<organism evidence="2 3">
    <name type="scientific">Candidatus Amesbacteria bacterium GW2011_GWA2_47_11</name>
    <dbReference type="NCBI Taxonomy" id="1618357"/>
    <lineage>
        <taxon>Bacteria</taxon>
        <taxon>Candidatus Amesiibacteriota</taxon>
    </lineage>
</organism>
<dbReference type="EMBL" id="LCNM01000005">
    <property type="protein sequence ID" value="KKU56641.1"/>
    <property type="molecule type" value="Genomic_DNA"/>
</dbReference>
<dbReference type="InterPro" id="IPR029060">
    <property type="entry name" value="PIN-like_dom_sf"/>
</dbReference>
<accession>A0A0G1RHN7</accession>
<evidence type="ECO:0000259" key="1">
    <source>
        <dbReference type="Pfam" id="PF13470"/>
    </source>
</evidence>
<protein>
    <submittedName>
        <fullName evidence="2">Putative nucleic acid-binding protein</fullName>
    </submittedName>
</protein>
<dbReference type="Pfam" id="PF13470">
    <property type="entry name" value="PIN_3"/>
    <property type="match status" value="1"/>
</dbReference>
<gene>
    <name evidence="2" type="ORF">UX78_C0005G0057</name>
</gene>
<dbReference type="SUPFAM" id="SSF88723">
    <property type="entry name" value="PIN domain-like"/>
    <property type="match status" value="1"/>
</dbReference>